<comment type="caution">
    <text evidence="1">The sequence shown here is derived from an EMBL/GenBank/DDBJ whole genome shotgun (WGS) entry which is preliminary data.</text>
</comment>
<dbReference type="Proteomes" id="UP000712600">
    <property type="component" value="Unassembled WGS sequence"/>
</dbReference>
<dbReference type="AlphaFoldDB" id="A0A8S9PEB2"/>
<evidence type="ECO:0000313" key="1">
    <source>
        <dbReference type="EMBL" id="KAF3521843.1"/>
    </source>
</evidence>
<proteinExistence type="predicted"/>
<organism evidence="1 2">
    <name type="scientific">Brassica cretica</name>
    <name type="common">Mustard</name>
    <dbReference type="NCBI Taxonomy" id="69181"/>
    <lineage>
        <taxon>Eukaryota</taxon>
        <taxon>Viridiplantae</taxon>
        <taxon>Streptophyta</taxon>
        <taxon>Embryophyta</taxon>
        <taxon>Tracheophyta</taxon>
        <taxon>Spermatophyta</taxon>
        <taxon>Magnoliopsida</taxon>
        <taxon>eudicotyledons</taxon>
        <taxon>Gunneridae</taxon>
        <taxon>Pentapetalae</taxon>
        <taxon>rosids</taxon>
        <taxon>malvids</taxon>
        <taxon>Brassicales</taxon>
        <taxon>Brassicaceae</taxon>
        <taxon>Brassiceae</taxon>
        <taxon>Brassica</taxon>
    </lineage>
</organism>
<dbReference type="EMBL" id="QGKX02001347">
    <property type="protein sequence ID" value="KAF3521843.1"/>
    <property type="molecule type" value="Genomic_DNA"/>
</dbReference>
<name>A0A8S9PEB2_BRACR</name>
<reference evidence="1" key="1">
    <citation type="submission" date="2019-12" db="EMBL/GenBank/DDBJ databases">
        <title>Genome sequencing and annotation of Brassica cretica.</title>
        <authorList>
            <person name="Studholme D.J."/>
            <person name="Sarris P."/>
        </authorList>
    </citation>
    <scope>NUCLEOTIDE SEQUENCE</scope>
    <source>
        <strain evidence="1">PFS-109/04</strain>
        <tissue evidence="1">Leaf</tissue>
    </source>
</reference>
<sequence length="57" mass="6152">MKIHIKLRVLILPSASKADAGLTTVRQHGGVKKIKSIPLSELNPYVLSSLAKKAHHG</sequence>
<gene>
    <name evidence="1" type="ORF">F2Q69_00051773</name>
</gene>
<accession>A0A8S9PEB2</accession>
<evidence type="ECO:0000313" key="2">
    <source>
        <dbReference type="Proteomes" id="UP000712600"/>
    </source>
</evidence>
<protein>
    <submittedName>
        <fullName evidence="1">Uncharacterized protein</fullName>
    </submittedName>
</protein>